<dbReference type="PANTHER" id="PTHR42790:SF21">
    <property type="entry name" value="AROMATIC_AMINOADIPATE AMINOTRANSFERASE 1"/>
    <property type="match status" value="1"/>
</dbReference>
<dbReference type="GO" id="GO:0009074">
    <property type="term" value="P:aromatic amino acid family catabolic process"/>
    <property type="evidence" value="ECO:0007669"/>
    <property type="project" value="TreeGrafter"/>
</dbReference>
<evidence type="ECO:0000313" key="12">
    <source>
        <dbReference type="Proteomes" id="UP000503462"/>
    </source>
</evidence>
<feature type="domain" description="Aminotransferase class I/classII large" evidence="10">
    <location>
        <begin position="136"/>
        <end position="488"/>
    </location>
</feature>
<dbReference type="GO" id="GO:0006571">
    <property type="term" value="P:tyrosine biosynthetic process"/>
    <property type="evidence" value="ECO:0007669"/>
    <property type="project" value="TreeGrafter"/>
</dbReference>
<dbReference type="GO" id="GO:0008793">
    <property type="term" value="F:aromatic-amino-acid transaminase activity"/>
    <property type="evidence" value="ECO:0007669"/>
    <property type="project" value="TreeGrafter"/>
</dbReference>
<comment type="catalytic activity">
    <reaction evidence="8">
        <text>an aromatic L-alpha-amino acid + 2-oxoglutarate = an aromatic oxo-acid + L-glutamate</text>
        <dbReference type="Rhea" id="RHEA:17533"/>
        <dbReference type="ChEBI" id="CHEBI:16810"/>
        <dbReference type="ChEBI" id="CHEBI:29985"/>
        <dbReference type="ChEBI" id="CHEBI:73309"/>
        <dbReference type="ChEBI" id="CHEBI:84824"/>
        <dbReference type="EC" id="2.6.1.57"/>
    </reaction>
</comment>
<dbReference type="OrthoDB" id="691673at2759"/>
<comment type="similarity">
    <text evidence="3">Belongs to the class-I pyridoxal-phosphate-dependent aminotransferase family.</text>
</comment>
<dbReference type="EMBL" id="CP051139">
    <property type="protein sequence ID" value="QIW95323.1"/>
    <property type="molecule type" value="Genomic_DNA"/>
</dbReference>
<dbReference type="PANTHER" id="PTHR42790">
    <property type="entry name" value="AMINOTRANSFERASE"/>
    <property type="match status" value="1"/>
</dbReference>
<evidence type="ECO:0000256" key="9">
    <source>
        <dbReference type="ARBA" id="ARBA00067014"/>
    </source>
</evidence>
<protein>
    <recommendedName>
        <fullName evidence="9">aromatic-amino-acid transaminase</fullName>
        <ecNumber evidence="9">2.6.1.57</ecNumber>
    </recommendedName>
</protein>
<dbReference type="GO" id="GO:0019878">
    <property type="term" value="P:lysine biosynthetic process via aminoadipic acid"/>
    <property type="evidence" value="ECO:0007669"/>
    <property type="project" value="TreeGrafter"/>
</dbReference>
<keyword evidence="7" id="KW-0663">Pyridoxal phosphate</keyword>
<sequence>MTPPAAIEVLPETDTSTYSIPSRLTIQGVAKRRAAEVKLIAGVAALADVEAFKGRVHHVNKPRAKRWDHRLSLESRSRQHSSLKAAAKYLKNPGMISLGGGLPSSEYFPFEELSIKVPNFGRDSDVDHSILTAGKDDQALDKSAFDIATAFNYGQGYGAAQLLRWLVEHTEIVHSPPYRDWSCTMTVGSTSALDIALRMFCERGDWILSEEFTFPSAVESAKPMGVSVAGVAMDAEGIIAEALDDVLTNWQPHVRGGRKPSVLYTVPTGQNPTGATASIQRRREVYAIAQKHDLIIFEDEPYYFLQMQPYTGPDASPVPPPETHEDFLAALVPSYLSIDVDGRVLRMDSFSKVIAPGSRVGWITASEQIVERYRSHVDVSTQCPSGMAQLILFKLLEEHWGHAGYLDWLMHIRREYTTRRDVLLEASEKYLPLDIVTWVAPMAGMFHWYKVDYRRHPHYPYKGRAEIEEEIFQTIVEHGTLLMKGSWFCPEGQGENDAMYFRGTYAAVPFDQIREGVYRLGNAIRDTFGMPKLANGYSI</sequence>
<dbReference type="InterPro" id="IPR004839">
    <property type="entry name" value="Aminotransferase_I/II_large"/>
</dbReference>
<reference evidence="11 12" key="1">
    <citation type="journal article" date="2016" name="Sci. Rep.">
        <title>Peltaster fructicola genome reveals evolution from an invasive phytopathogen to an ectophytic parasite.</title>
        <authorList>
            <person name="Xu C."/>
            <person name="Chen H."/>
            <person name="Gleason M.L."/>
            <person name="Xu J.R."/>
            <person name="Liu H."/>
            <person name="Zhang R."/>
            <person name="Sun G."/>
        </authorList>
    </citation>
    <scope>NUCLEOTIDE SEQUENCE [LARGE SCALE GENOMIC DNA]</scope>
    <source>
        <strain evidence="11 12">LNHT1506</strain>
    </source>
</reference>
<evidence type="ECO:0000256" key="1">
    <source>
        <dbReference type="ARBA" id="ARBA00001933"/>
    </source>
</evidence>
<evidence type="ECO:0000256" key="6">
    <source>
        <dbReference type="ARBA" id="ARBA00022679"/>
    </source>
</evidence>
<dbReference type="EC" id="2.6.1.57" evidence="9"/>
<dbReference type="CDD" id="cd00609">
    <property type="entry name" value="AAT_like"/>
    <property type="match status" value="1"/>
</dbReference>
<comment type="cofactor">
    <cofactor evidence="1">
        <name>pyridoxal 5'-phosphate</name>
        <dbReference type="ChEBI" id="CHEBI:597326"/>
    </cofactor>
</comment>
<gene>
    <name evidence="11" type="ORF">AMS68_000841</name>
</gene>
<evidence type="ECO:0000259" key="10">
    <source>
        <dbReference type="Pfam" id="PF00155"/>
    </source>
</evidence>
<dbReference type="GO" id="GO:0047536">
    <property type="term" value="F:2-aminoadipate transaminase activity"/>
    <property type="evidence" value="ECO:0007669"/>
    <property type="project" value="TreeGrafter"/>
</dbReference>
<dbReference type="AlphaFoldDB" id="A0A6H0XKR3"/>
<keyword evidence="6" id="KW-0808">Transferase</keyword>
<keyword evidence="5" id="KW-0032">Aminotransferase</keyword>
<dbReference type="Proteomes" id="UP000503462">
    <property type="component" value="Chromosome 1"/>
</dbReference>
<proteinExistence type="inferred from homology"/>
<dbReference type="Pfam" id="PF00155">
    <property type="entry name" value="Aminotran_1_2"/>
    <property type="match status" value="1"/>
</dbReference>
<dbReference type="InterPro" id="IPR050859">
    <property type="entry name" value="Class-I_PLP-dep_aminotransf"/>
</dbReference>
<evidence type="ECO:0000256" key="7">
    <source>
        <dbReference type="ARBA" id="ARBA00022898"/>
    </source>
</evidence>
<organism evidence="11 12">
    <name type="scientific">Peltaster fructicola</name>
    <dbReference type="NCBI Taxonomy" id="286661"/>
    <lineage>
        <taxon>Eukaryota</taxon>
        <taxon>Fungi</taxon>
        <taxon>Dikarya</taxon>
        <taxon>Ascomycota</taxon>
        <taxon>Pezizomycotina</taxon>
        <taxon>Dothideomycetes</taxon>
        <taxon>Dothideomycetes incertae sedis</taxon>
        <taxon>Peltaster</taxon>
    </lineage>
</organism>
<dbReference type="SUPFAM" id="SSF53383">
    <property type="entry name" value="PLP-dependent transferases"/>
    <property type="match status" value="1"/>
</dbReference>
<name>A0A6H0XKR3_9PEZI</name>
<evidence type="ECO:0000256" key="2">
    <source>
        <dbReference type="ARBA" id="ARBA00004496"/>
    </source>
</evidence>
<dbReference type="InterPro" id="IPR015421">
    <property type="entry name" value="PyrdxlP-dep_Trfase_major"/>
</dbReference>
<keyword evidence="4" id="KW-0963">Cytoplasm</keyword>
<accession>A0A6H0XKR3</accession>
<keyword evidence="12" id="KW-1185">Reference proteome</keyword>
<evidence type="ECO:0000313" key="11">
    <source>
        <dbReference type="EMBL" id="QIW95323.1"/>
    </source>
</evidence>
<dbReference type="GO" id="GO:0005737">
    <property type="term" value="C:cytoplasm"/>
    <property type="evidence" value="ECO:0007669"/>
    <property type="project" value="UniProtKB-SubCell"/>
</dbReference>
<dbReference type="FunFam" id="3.40.640.10:FF:000074">
    <property type="entry name" value="Aromatic amino acid aminotransferase"/>
    <property type="match status" value="1"/>
</dbReference>
<dbReference type="Gene3D" id="3.40.640.10">
    <property type="entry name" value="Type I PLP-dependent aspartate aminotransferase-like (Major domain)"/>
    <property type="match status" value="1"/>
</dbReference>
<dbReference type="GO" id="GO:0030170">
    <property type="term" value="F:pyridoxal phosphate binding"/>
    <property type="evidence" value="ECO:0007669"/>
    <property type="project" value="InterPro"/>
</dbReference>
<dbReference type="InterPro" id="IPR015424">
    <property type="entry name" value="PyrdxlP-dep_Trfase"/>
</dbReference>
<evidence type="ECO:0000256" key="5">
    <source>
        <dbReference type="ARBA" id="ARBA00022576"/>
    </source>
</evidence>
<evidence type="ECO:0000256" key="3">
    <source>
        <dbReference type="ARBA" id="ARBA00007441"/>
    </source>
</evidence>
<evidence type="ECO:0000256" key="8">
    <source>
        <dbReference type="ARBA" id="ARBA00051993"/>
    </source>
</evidence>
<evidence type="ECO:0000256" key="4">
    <source>
        <dbReference type="ARBA" id="ARBA00022490"/>
    </source>
</evidence>
<comment type="subcellular location">
    <subcellularLocation>
        <location evidence="2">Cytoplasm</location>
    </subcellularLocation>
</comment>